<reference evidence="4 5" key="1">
    <citation type="submission" date="2018-03" db="EMBL/GenBank/DDBJ databases">
        <title>Chitinolytic properties of Streptosporangium nondiastaticum TBG75A20.</title>
        <authorList>
            <person name="Gayathri V."/>
            <person name="Shiburaj S."/>
        </authorList>
    </citation>
    <scope>NUCLEOTIDE SEQUENCE [LARGE SCALE GENOMIC DNA]</scope>
    <source>
        <strain evidence="4 5">TBG75A20</strain>
    </source>
</reference>
<dbReference type="Pfam" id="PF00440">
    <property type="entry name" value="TetR_N"/>
    <property type="match status" value="1"/>
</dbReference>
<evidence type="ECO:0000259" key="3">
    <source>
        <dbReference type="PROSITE" id="PS50977"/>
    </source>
</evidence>
<gene>
    <name evidence="4" type="ORF">B7P34_25630</name>
</gene>
<comment type="caution">
    <text evidence="4">The sequence shown here is derived from an EMBL/GenBank/DDBJ whole genome shotgun (WGS) entry which is preliminary data.</text>
</comment>
<dbReference type="InterPro" id="IPR050109">
    <property type="entry name" value="HTH-type_TetR-like_transc_reg"/>
</dbReference>
<evidence type="ECO:0000256" key="1">
    <source>
        <dbReference type="ARBA" id="ARBA00023125"/>
    </source>
</evidence>
<dbReference type="GO" id="GO:0003700">
    <property type="term" value="F:DNA-binding transcription factor activity"/>
    <property type="evidence" value="ECO:0007669"/>
    <property type="project" value="TreeGrafter"/>
</dbReference>
<dbReference type="GO" id="GO:0000976">
    <property type="term" value="F:transcription cis-regulatory region binding"/>
    <property type="evidence" value="ECO:0007669"/>
    <property type="project" value="TreeGrafter"/>
</dbReference>
<dbReference type="AlphaFoldDB" id="A0A9X7PFC5"/>
<dbReference type="PROSITE" id="PS50977">
    <property type="entry name" value="HTH_TETR_2"/>
    <property type="match status" value="1"/>
</dbReference>
<feature type="domain" description="HTH tetR-type" evidence="3">
    <location>
        <begin position="13"/>
        <end position="73"/>
    </location>
</feature>
<proteinExistence type="predicted"/>
<dbReference type="PRINTS" id="PR00455">
    <property type="entry name" value="HTHTETR"/>
</dbReference>
<organism evidence="4 5">
    <name type="scientific">Streptosporangium nondiastaticum</name>
    <dbReference type="NCBI Taxonomy" id="35764"/>
    <lineage>
        <taxon>Bacteria</taxon>
        <taxon>Bacillati</taxon>
        <taxon>Actinomycetota</taxon>
        <taxon>Actinomycetes</taxon>
        <taxon>Streptosporangiales</taxon>
        <taxon>Streptosporangiaceae</taxon>
        <taxon>Streptosporangium</taxon>
    </lineage>
</organism>
<dbReference type="Gene3D" id="1.10.357.10">
    <property type="entry name" value="Tetracycline Repressor, domain 2"/>
    <property type="match status" value="1"/>
</dbReference>
<evidence type="ECO:0000313" key="4">
    <source>
        <dbReference type="EMBL" id="PSJ25930.1"/>
    </source>
</evidence>
<feature type="DNA-binding region" description="H-T-H motif" evidence="2">
    <location>
        <begin position="36"/>
        <end position="55"/>
    </location>
</feature>
<keyword evidence="1 2" id="KW-0238">DNA-binding</keyword>
<evidence type="ECO:0000313" key="5">
    <source>
        <dbReference type="Proteomes" id="UP000242427"/>
    </source>
</evidence>
<protein>
    <submittedName>
        <fullName evidence="4">TetR family transcriptional regulator</fullName>
    </submittedName>
</protein>
<keyword evidence="5" id="KW-1185">Reference proteome</keyword>
<dbReference type="OrthoDB" id="6929199at2"/>
<dbReference type="SUPFAM" id="SSF46689">
    <property type="entry name" value="Homeodomain-like"/>
    <property type="match status" value="1"/>
</dbReference>
<evidence type="ECO:0000256" key="2">
    <source>
        <dbReference type="PROSITE-ProRule" id="PRU00335"/>
    </source>
</evidence>
<dbReference type="RefSeq" id="WP_106680237.1">
    <property type="nucleotide sequence ID" value="NZ_PXWG01000095.1"/>
</dbReference>
<dbReference type="EMBL" id="PXWG01000095">
    <property type="protein sequence ID" value="PSJ25930.1"/>
    <property type="molecule type" value="Genomic_DNA"/>
</dbReference>
<name>A0A9X7PFC5_9ACTN</name>
<dbReference type="Proteomes" id="UP000242427">
    <property type="component" value="Unassembled WGS sequence"/>
</dbReference>
<dbReference type="InterPro" id="IPR009057">
    <property type="entry name" value="Homeodomain-like_sf"/>
</dbReference>
<dbReference type="InterPro" id="IPR001647">
    <property type="entry name" value="HTH_TetR"/>
</dbReference>
<sequence length="197" mass="21515">MTVERSARRRDPRRRIEEIAAATEKVIAEHGIEGVTHRLVAETAGVPLGATTYHFATKDDLITAALRRAVDRFAVYLDDWTARHHGQDTEALAEDLADAFVSCFGSQRDQQVVEFELYLAALRRPKLRPLADQYTELSVQALTHFADPLTATAAAAALNGLTLRGLAGTSTPHRENIACVLRRILAPRPGTAQAPGP</sequence>
<dbReference type="InterPro" id="IPR041583">
    <property type="entry name" value="TetR_C_31"/>
</dbReference>
<accession>A0A9X7PFC5</accession>
<dbReference type="PANTHER" id="PTHR30055">
    <property type="entry name" value="HTH-TYPE TRANSCRIPTIONAL REGULATOR RUTR"/>
    <property type="match status" value="1"/>
</dbReference>
<dbReference type="PANTHER" id="PTHR30055:SF231">
    <property type="entry name" value="TRANSCRIPTIONAL REGULATORY PROTEIN (PROBABLY DEOR-FAMILY)-RELATED"/>
    <property type="match status" value="1"/>
</dbReference>
<dbReference type="Pfam" id="PF17940">
    <property type="entry name" value="TetR_C_31"/>
    <property type="match status" value="1"/>
</dbReference>